<accession>A0ABM3WES6</accession>
<reference evidence="3 4" key="1">
    <citation type="submission" date="2025-05" db="UniProtKB">
        <authorList>
            <consortium name="RefSeq"/>
        </authorList>
    </citation>
    <scope>IDENTIFICATION</scope>
</reference>
<feature type="compositionally biased region" description="Low complexity" evidence="1">
    <location>
        <begin position="295"/>
        <end position="321"/>
    </location>
</feature>
<evidence type="ECO:0000313" key="3">
    <source>
        <dbReference type="RefSeq" id="XP_060035074.1"/>
    </source>
</evidence>
<dbReference type="Pfam" id="PF09752">
    <property type="entry name" value="ABHD18"/>
    <property type="match status" value="1"/>
</dbReference>
<dbReference type="InterPro" id="IPR019149">
    <property type="entry name" value="ABHD18"/>
</dbReference>
<dbReference type="PANTHER" id="PTHR13617">
    <property type="entry name" value="PROTEIN ABHD18"/>
    <property type="match status" value="1"/>
</dbReference>
<dbReference type="InterPro" id="IPR029058">
    <property type="entry name" value="AB_hydrolase_fold"/>
</dbReference>
<evidence type="ECO:0000313" key="5">
    <source>
        <dbReference type="RefSeq" id="XP_060035076.1"/>
    </source>
</evidence>
<feature type="region of interest" description="Disordered" evidence="1">
    <location>
        <begin position="289"/>
        <end position="353"/>
    </location>
</feature>
<keyword evidence="2" id="KW-1185">Reference proteome</keyword>
<dbReference type="RefSeq" id="XP_060035074.1">
    <property type="nucleotide sequence ID" value="XM_060179091.1"/>
</dbReference>
<protein>
    <submittedName>
        <fullName evidence="3 4">Protein ABHD18 isoform X1</fullName>
    </submittedName>
</protein>
<evidence type="ECO:0000256" key="1">
    <source>
        <dbReference type="SAM" id="MobiDB-lite"/>
    </source>
</evidence>
<proteinExistence type="predicted"/>
<dbReference type="RefSeq" id="XP_060035077.1">
    <property type="nucleotide sequence ID" value="XM_060179094.1"/>
</dbReference>
<organism evidence="2 5">
    <name type="scientific">Erinaceus europaeus</name>
    <name type="common">Western European hedgehog</name>
    <dbReference type="NCBI Taxonomy" id="9365"/>
    <lineage>
        <taxon>Eukaryota</taxon>
        <taxon>Metazoa</taxon>
        <taxon>Chordata</taxon>
        <taxon>Craniata</taxon>
        <taxon>Vertebrata</taxon>
        <taxon>Euteleostomi</taxon>
        <taxon>Mammalia</taxon>
        <taxon>Eutheria</taxon>
        <taxon>Laurasiatheria</taxon>
        <taxon>Eulipotyphla</taxon>
        <taxon>Erinaceidae</taxon>
        <taxon>Erinaceinae</taxon>
        <taxon>Erinaceus</taxon>
    </lineage>
</organism>
<evidence type="ECO:0000313" key="6">
    <source>
        <dbReference type="RefSeq" id="XP_060035077.1"/>
    </source>
</evidence>
<evidence type="ECO:0000313" key="4">
    <source>
        <dbReference type="RefSeq" id="XP_060035075.1"/>
    </source>
</evidence>
<feature type="compositionally biased region" description="Pro residues" evidence="1">
    <location>
        <begin position="512"/>
        <end position="523"/>
    </location>
</feature>
<sequence length="523" mass="58132">MGVSKLDVLYRRLLLTKLFIRGWGRPEDLKRLFEFRKMIGNRESGQTLVSSDYPVYVDKIEEQSDCRILDGHFVSPMAHYVPDIMPAESVIARFQFLVPREWSGKYRPVCIHLAGTGDHHYWRRRTLMARPMIREARMASLLLENPYYGCRKPKDQSRSSLRNVSDLFVMGGALVLESAALLHWLEREGYGPLGMTGISMGGHMASLAVSNWPKPVPLVPCLSWSTASGVFTTGVLSRSINWKELERQYYSQSVYEEEIVHLLEYCGTDSFRVGRVSAATDQLRDLGLVPRTLRADAPGPAASPRPAERPSSPAEPPGAEGLLPQDPAEVRLDRRPGRPHAVSTWRLGGGKPGRGPHGEPLVFMKGVMDECTHVANFSVPVDPSLIIVVQAKEDAYIPRAGVRGLQEIWPGCEIRYLDGGHISAYLFKQALFRWTPWHQSFPQCSGSWAEAWVLHVTNQACSPSELFSFYFTGPGGGTPGQALMSQCTRALVPTFRGKLHERGSRAAGVSPSPFPPSVSLPLK</sequence>
<dbReference type="RefSeq" id="XP_060035075.1">
    <property type="nucleotide sequence ID" value="XM_060179092.1"/>
</dbReference>
<dbReference type="Proteomes" id="UP001652624">
    <property type="component" value="Chromosome 19"/>
</dbReference>
<feature type="region of interest" description="Disordered" evidence="1">
    <location>
        <begin position="502"/>
        <end position="523"/>
    </location>
</feature>
<dbReference type="SUPFAM" id="SSF53474">
    <property type="entry name" value="alpha/beta-Hydrolases"/>
    <property type="match status" value="1"/>
</dbReference>
<dbReference type="PANTHER" id="PTHR13617:SF14">
    <property type="entry name" value="PROTEIN ABHD18"/>
    <property type="match status" value="1"/>
</dbReference>
<name>A0ABM3WES6_ERIEU</name>
<dbReference type="GeneID" id="103113606"/>
<dbReference type="Gene3D" id="3.40.50.1820">
    <property type="entry name" value="alpha/beta hydrolase"/>
    <property type="match status" value="1"/>
</dbReference>
<gene>
    <name evidence="3 4 5 6" type="primary">ABHD18</name>
</gene>
<dbReference type="RefSeq" id="XP_060035076.1">
    <property type="nucleotide sequence ID" value="XM_060179093.1"/>
</dbReference>
<evidence type="ECO:0000313" key="2">
    <source>
        <dbReference type="Proteomes" id="UP001652624"/>
    </source>
</evidence>